<dbReference type="Gene3D" id="3.30.470.160">
    <property type="entry name" value="Inositol polyphosphate kinase"/>
    <property type="match status" value="1"/>
</dbReference>
<dbReference type="PANTHER" id="PTHR12400:SF21">
    <property type="entry name" value="KINASE"/>
    <property type="match status" value="1"/>
</dbReference>
<dbReference type="EMBL" id="JARK01001368">
    <property type="protein sequence ID" value="EYC16990.1"/>
    <property type="molecule type" value="Genomic_DNA"/>
</dbReference>
<dbReference type="Proteomes" id="UP000024635">
    <property type="component" value="Unassembled WGS sequence"/>
</dbReference>
<dbReference type="GO" id="GO:0046854">
    <property type="term" value="P:phosphatidylinositol phosphate biosynthetic process"/>
    <property type="evidence" value="ECO:0007669"/>
    <property type="project" value="TreeGrafter"/>
</dbReference>
<dbReference type="EC" id="2.7.-.-" evidence="4"/>
<evidence type="ECO:0000256" key="1">
    <source>
        <dbReference type="ARBA" id="ARBA00007374"/>
    </source>
</evidence>
<dbReference type="AlphaFoldDB" id="A0A016UP98"/>
<keyword evidence="6" id="KW-1185">Reference proteome</keyword>
<dbReference type="GO" id="GO:0032958">
    <property type="term" value="P:inositol phosphate biosynthetic process"/>
    <property type="evidence" value="ECO:0007669"/>
    <property type="project" value="InterPro"/>
</dbReference>
<gene>
    <name evidence="5" type="primary">Acey_s0032.g2606</name>
    <name evidence="5" type="synonym">Acey-F30A10.3</name>
    <name evidence="5" type="ORF">Y032_0032g2606</name>
</gene>
<keyword evidence="2 4" id="KW-0808">Transferase</keyword>
<keyword evidence="3 4" id="KW-0418">Kinase</keyword>
<comment type="caution">
    <text evidence="5">The sequence shown here is derived from an EMBL/GenBank/DDBJ whole genome shotgun (WGS) entry which is preliminary data.</text>
</comment>
<name>A0A016UP98_9BILA</name>
<proteinExistence type="inferred from homology"/>
<dbReference type="GO" id="GO:0000828">
    <property type="term" value="F:inositol hexakisphosphate kinase activity"/>
    <property type="evidence" value="ECO:0007669"/>
    <property type="project" value="TreeGrafter"/>
</dbReference>
<dbReference type="GO" id="GO:0005634">
    <property type="term" value="C:nucleus"/>
    <property type="evidence" value="ECO:0007669"/>
    <property type="project" value="TreeGrafter"/>
</dbReference>
<dbReference type="Pfam" id="PF03770">
    <property type="entry name" value="IPK"/>
    <property type="match status" value="1"/>
</dbReference>
<evidence type="ECO:0000256" key="3">
    <source>
        <dbReference type="ARBA" id="ARBA00022777"/>
    </source>
</evidence>
<dbReference type="OrthoDB" id="2573163at2759"/>
<dbReference type="SUPFAM" id="SSF56104">
    <property type="entry name" value="SAICAR synthase-like"/>
    <property type="match status" value="1"/>
</dbReference>
<evidence type="ECO:0000256" key="2">
    <source>
        <dbReference type="ARBA" id="ARBA00022679"/>
    </source>
</evidence>
<evidence type="ECO:0000313" key="5">
    <source>
        <dbReference type="EMBL" id="EYC16990.1"/>
    </source>
</evidence>
<comment type="similarity">
    <text evidence="1 4">Belongs to the inositol phosphokinase (IPK) family.</text>
</comment>
<protein>
    <recommendedName>
        <fullName evidence="4">Kinase</fullName>
        <ecNumber evidence="4">2.7.-.-</ecNumber>
    </recommendedName>
</protein>
<dbReference type="InterPro" id="IPR038286">
    <property type="entry name" value="IPK_sf"/>
</dbReference>
<organism evidence="5 6">
    <name type="scientific">Ancylostoma ceylanicum</name>
    <dbReference type="NCBI Taxonomy" id="53326"/>
    <lineage>
        <taxon>Eukaryota</taxon>
        <taxon>Metazoa</taxon>
        <taxon>Ecdysozoa</taxon>
        <taxon>Nematoda</taxon>
        <taxon>Chromadorea</taxon>
        <taxon>Rhabditida</taxon>
        <taxon>Rhabditina</taxon>
        <taxon>Rhabditomorpha</taxon>
        <taxon>Strongyloidea</taxon>
        <taxon>Ancylostomatidae</taxon>
        <taxon>Ancylostomatinae</taxon>
        <taxon>Ancylostoma</taxon>
    </lineage>
</organism>
<evidence type="ECO:0000256" key="4">
    <source>
        <dbReference type="RuleBase" id="RU363090"/>
    </source>
</evidence>
<sequence length="369" mass="40725">MNSAVLRYRLLSSAATAGLFGVFCVSSGLLPVVIGQRVFMELSGFPHQVGGHFGLLQCTGHVAKPMNARELAFYELMGENLRQFVPDYCGRVRVCATVDDDGDLRLVAEPAVECHPKLKRSGSVRFHLDESGKVQVVTDRLPNNYWAAECQSKVVHKLLEGSYSWFILLNNIVATFSRPCVLDLKIGTRQHGDDASESKRHRQLRKCRESTSATLGVRMVGMQLYESRTKSYNFVDKQEGRRIDAAQFRSHLQKFVRTCGIGRAARLRHRLRELRATLMECVGYRFFSSSLLFAFDADAADSTTDDAIRLRLIDFAHSTFPGFAQDVAYEGVDEGCLLGIDSILAAIDVAPFPAPASAAAPALAAVTPT</sequence>
<dbReference type="STRING" id="53326.A0A016UP98"/>
<evidence type="ECO:0000313" key="6">
    <source>
        <dbReference type="Proteomes" id="UP000024635"/>
    </source>
</evidence>
<accession>A0A016UP98</accession>
<reference evidence="6" key="1">
    <citation type="journal article" date="2015" name="Nat. Genet.">
        <title>The genome and transcriptome of the zoonotic hookworm Ancylostoma ceylanicum identify infection-specific gene families.</title>
        <authorList>
            <person name="Schwarz E.M."/>
            <person name="Hu Y."/>
            <person name="Antoshechkin I."/>
            <person name="Miller M.M."/>
            <person name="Sternberg P.W."/>
            <person name="Aroian R.V."/>
        </authorList>
    </citation>
    <scope>NUCLEOTIDE SEQUENCE</scope>
    <source>
        <strain evidence="6">HY135</strain>
    </source>
</reference>
<dbReference type="PANTHER" id="PTHR12400">
    <property type="entry name" value="INOSITOL POLYPHOSPHATE KINASE"/>
    <property type="match status" value="1"/>
</dbReference>
<dbReference type="GO" id="GO:0005737">
    <property type="term" value="C:cytoplasm"/>
    <property type="evidence" value="ECO:0007669"/>
    <property type="project" value="TreeGrafter"/>
</dbReference>
<dbReference type="InterPro" id="IPR005522">
    <property type="entry name" value="IPK"/>
</dbReference>